<dbReference type="FunFam" id="3.60.15.10:FF:000086">
    <property type="entry name" value="Ribonuclease Z"/>
    <property type="match status" value="1"/>
</dbReference>
<evidence type="ECO:0000256" key="5">
    <source>
        <dbReference type="ARBA" id="ARBA00022694"/>
    </source>
</evidence>
<dbReference type="GO" id="GO:0005739">
    <property type="term" value="C:mitochondrion"/>
    <property type="evidence" value="ECO:0007669"/>
    <property type="project" value="TreeGrafter"/>
</dbReference>
<dbReference type="EMBL" id="AMKT01000056">
    <property type="protein sequence ID" value="OXG18495.1"/>
    <property type="molecule type" value="Genomic_DNA"/>
</dbReference>
<evidence type="ECO:0000256" key="4">
    <source>
        <dbReference type="ARBA" id="ARBA00012477"/>
    </source>
</evidence>
<keyword evidence="6" id="KW-0540">Nuclease</keyword>
<dbReference type="OrthoDB" id="527344at2759"/>
<comment type="similarity">
    <text evidence="3">Belongs to the RNase Z family.</text>
</comment>
<protein>
    <recommendedName>
        <fullName evidence="4">ribonuclease Z</fullName>
        <ecNumber evidence="4">3.1.26.11</ecNumber>
    </recommendedName>
</protein>
<dbReference type="Pfam" id="PF13691">
    <property type="entry name" value="Lactamase_B_4"/>
    <property type="match status" value="1"/>
</dbReference>
<evidence type="ECO:0000256" key="11">
    <source>
        <dbReference type="SAM" id="Coils"/>
    </source>
</evidence>
<dbReference type="Gene3D" id="3.60.15.10">
    <property type="entry name" value="Ribonuclease Z/Hydroxyacylglutathione hydrolase-like"/>
    <property type="match status" value="2"/>
</dbReference>
<comment type="catalytic activity">
    <reaction evidence="1">
        <text>Endonucleolytic cleavage of RNA, removing extra 3' nucleotides from tRNA precursor, generating 3' termini of tRNAs. A 3'-hydroxy group is left at the tRNA terminus and a 5'-phosphoryl group is left at the trailer molecule.</text>
        <dbReference type="EC" id="3.1.26.11"/>
    </reaction>
</comment>
<dbReference type="AlphaFoldDB" id="A0A854Q9H3"/>
<feature type="region of interest" description="Disordered" evidence="12">
    <location>
        <begin position="916"/>
        <end position="1041"/>
    </location>
</feature>
<feature type="region of interest" description="Disordered" evidence="12">
    <location>
        <begin position="199"/>
        <end position="231"/>
    </location>
</feature>
<feature type="compositionally biased region" description="Basic and acidic residues" evidence="12">
    <location>
        <begin position="978"/>
        <end position="994"/>
    </location>
</feature>
<sequence>MSSTEAYQPNWAVRAVTTPTKDTDLCLYVSFDNVRFLFGCGEGTQRAFAQKKIGFSRLGGVFIGSGESKGRGGLPGVLMSASDAGLSKIDVVGPPDISQYLATLRSSVIRENLTVNVTPYPRDVTPGTPVKLYESRNITVHGVALIPTLNPFSTTETNRVYPPYDPYSVTFNPHHLSPSDLQKWCDHVVRDMFQNNAQARLSKRASSPITSRSASPRLSSPVGSPKRPRASNVFLAPDGTINAARPDPRAPLPLPSDADVETQMVYICQAPDVRGKFDVAKANALGVPNGPLRGKLTRGESIEVPDPNMKGGTRVVMPEDCLVGGGKGGTLVIVNCTEKTLETLLDGDALHQWQKETPTGESEGEGGVDVMVHRVPKNVWGDERYQAWIQSFGEKTKHLIANTTPATDHTVFNSAAWNTLHLSLIEPTIFHPPFLRHPSTSFPNLESTLPSNVTFIHPNDFVKMYPPSPLETLPWHEKDLPFTVTENQADDAREKVKKEKKEYDIVCEKARLTVRQLGMEKAKAKESINGKEQSDDIVVTTLGTGSAIPSKYRNVSSTHLAIPSLGGILLDAGEGTLGQLRRRFGEGLKSILEELKMVFVSHMHADHHLGMNAVLEERFRLGINTPLYIVAPYLIALNLQETATWQAAGAEEGLKNVRFLCVERLGERMSVDVSEKDGSQMVEWRQVEGGGEKRWPFVPLHGFSESVSKVQGLYLRQLFSDLGLTAIYVPSVPHRGRAYGLVLEGAPTGKDGLKGKGWKIVYSGDTKPSEKLVEAGKDATLLIHEATLEDDKPEVAAVKGHSTFSQAIDVGKEMRAKYILLNHFSQRYPKLPKLPMPTSVVPAVETPLTEPTIAEPDAVFGETATLSASSTSLQVSTEPIVSISFDFMSLRLGDMWKMPYYMEGLSMLFAEPEDGEDVVEEAQTSEGVGVGGKGEKEKGRKQGKGDAKEEAAANVSSVGKNVSPAEAKPASKSKRSLKKEAARAVKAKAEEERVTASVIAVAVGGVQKEEKKEKRAGSPGLEGPNRKRRSTDVEESGVEEA</sequence>
<dbReference type="GO" id="GO:1990180">
    <property type="term" value="P:mitochondrial tRNA 3'-end processing"/>
    <property type="evidence" value="ECO:0007669"/>
    <property type="project" value="TreeGrafter"/>
</dbReference>
<feature type="domain" description="tRNase Z endonuclease" evidence="13">
    <location>
        <begin position="16"/>
        <end position="63"/>
    </location>
</feature>
<name>A0A854Q9H3_CRYNE</name>
<feature type="compositionally biased region" description="Basic and acidic residues" evidence="12">
    <location>
        <begin position="933"/>
        <end position="951"/>
    </location>
</feature>
<dbReference type="InterPro" id="IPR027794">
    <property type="entry name" value="tRNase_Z_dom"/>
</dbReference>
<reference evidence="14 15" key="1">
    <citation type="submission" date="2017-06" db="EMBL/GenBank/DDBJ databases">
        <title>Global population genomics of the pathogenic fungus Cryptococcus neoformans var. grubii.</title>
        <authorList>
            <person name="Cuomo C."/>
            <person name="Litvintseva A."/>
            <person name="Chen Y."/>
            <person name="Young S."/>
            <person name="Zeng Q."/>
            <person name="Chapman S."/>
            <person name="Gujja S."/>
            <person name="Saif S."/>
            <person name="Birren B."/>
        </authorList>
    </citation>
    <scope>NUCLEOTIDE SEQUENCE [LARGE SCALE GENOMIC DNA]</scope>
    <source>
        <strain evidence="14 15">Tu259-1</strain>
    </source>
</reference>
<dbReference type="PANTHER" id="PTHR12553">
    <property type="entry name" value="ZINC PHOSPHODIESTERASE ELAC PROTEIN 2"/>
    <property type="match status" value="1"/>
</dbReference>
<evidence type="ECO:0000256" key="10">
    <source>
        <dbReference type="ARBA" id="ARBA00022833"/>
    </source>
</evidence>
<feature type="compositionally biased region" description="Basic and acidic residues" evidence="12">
    <location>
        <begin position="1007"/>
        <end position="1016"/>
    </location>
</feature>
<dbReference type="GO" id="GO:0046872">
    <property type="term" value="F:metal ion binding"/>
    <property type="evidence" value="ECO:0007669"/>
    <property type="project" value="UniProtKB-KW"/>
</dbReference>
<dbReference type="PANTHER" id="PTHR12553:SF49">
    <property type="entry name" value="ZINC PHOSPHODIESTERASE ELAC PROTEIN 2"/>
    <property type="match status" value="1"/>
</dbReference>
<comment type="cofactor">
    <cofactor evidence="2">
        <name>Zn(2+)</name>
        <dbReference type="ChEBI" id="CHEBI:29105"/>
    </cofactor>
</comment>
<accession>A0A854Q9H3</accession>
<dbReference type="CDD" id="cd07718">
    <property type="entry name" value="RNaseZ_ELAC1_ELAC2-C-term-like_MBL-fold"/>
    <property type="match status" value="1"/>
</dbReference>
<evidence type="ECO:0000256" key="3">
    <source>
        <dbReference type="ARBA" id="ARBA00007823"/>
    </source>
</evidence>
<gene>
    <name evidence="14" type="ORF">C361_04621</name>
</gene>
<keyword evidence="11" id="KW-0175">Coiled coil</keyword>
<evidence type="ECO:0000256" key="8">
    <source>
        <dbReference type="ARBA" id="ARBA00022759"/>
    </source>
</evidence>
<dbReference type="Proteomes" id="UP000199727">
    <property type="component" value="Unassembled WGS sequence"/>
</dbReference>
<evidence type="ECO:0000256" key="2">
    <source>
        <dbReference type="ARBA" id="ARBA00001947"/>
    </source>
</evidence>
<evidence type="ECO:0000256" key="1">
    <source>
        <dbReference type="ARBA" id="ARBA00000402"/>
    </source>
</evidence>
<evidence type="ECO:0000259" key="13">
    <source>
        <dbReference type="Pfam" id="PF13691"/>
    </source>
</evidence>
<evidence type="ECO:0000256" key="9">
    <source>
        <dbReference type="ARBA" id="ARBA00022801"/>
    </source>
</evidence>
<keyword evidence="10" id="KW-0862">Zinc</keyword>
<comment type="caution">
    <text evidence="14">The sequence shown here is derived from an EMBL/GenBank/DDBJ whole genome shotgun (WGS) entry which is preliminary data.</text>
</comment>
<feature type="coiled-coil region" evidence="11">
    <location>
        <begin position="482"/>
        <end position="509"/>
    </location>
</feature>
<dbReference type="InterPro" id="IPR047151">
    <property type="entry name" value="RNZ2-like"/>
</dbReference>
<dbReference type="EC" id="3.1.26.11" evidence="4"/>
<evidence type="ECO:0000256" key="12">
    <source>
        <dbReference type="SAM" id="MobiDB-lite"/>
    </source>
</evidence>
<keyword evidence="7" id="KW-0479">Metal-binding</keyword>
<dbReference type="InterPro" id="IPR036866">
    <property type="entry name" value="RibonucZ/Hydroxyglut_hydro"/>
</dbReference>
<dbReference type="Pfam" id="PF23023">
    <property type="entry name" value="Anti-Pycsar_Apyc1"/>
    <property type="match status" value="1"/>
</dbReference>
<evidence type="ECO:0000256" key="7">
    <source>
        <dbReference type="ARBA" id="ARBA00022723"/>
    </source>
</evidence>
<proteinExistence type="inferred from homology"/>
<keyword evidence="9" id="KW-0378">Hydrolase</keyword>
<dbReference type="SUPFAM" id="SSF56281">
    <property type="entry name" value="Metallo-hydrolase/oxidoreductase"/>
    <property type="match status" value="2"/>
</dbReference>
<organism evidence="14 15">
    <name type="scientific">Cryptococcus neoformans Tu259-1</name>
    <dbReference type="NCBI Taxonomy" id="1230072"/>
    <lineage>
        <taxon>Eukaryota</taxon>
        <taxon>Fungi</taxon>
        <taxon>Dikarya</taxon>
        <taxon>Basidiomycota</taxon>
        <taxon>Agaricomycotina</taxon>
        <taxon>Tremellomycetes</taxon>
        <taxon>Tremellales</taxon>
        <taxon>Cryptococcaceae</taxon>
        <taxon>Cryptococcus</taxon>
        <taxon>Cryptococcus neoformans species complex</taxon>
    </lineage>
</organism>
<feature type="compositionally biased region" description="Polar residues" evidence="12">
    <location>
        <begin position="199"/>
        <end position="222"/>
    </location>
</feature>
<evidence type="ECO:0000256" key="6">
    <source>
        <dbReference type="ARBA" id="ARBA00022722"/>
    </source>
</evidence>
<evidence type="ECO:0000313" key="15">
    <source>
        <dbReference type="Proteomes" id="UP000199727"/>
    </source>
</evidence>
<keyword evidence="8" id="KW-0255">Endonuclease</keyword>
<dbReference type="GO" id="GO:0042781">
    <property type="term" value="F:3'-tRNA processing endoribonuclease activity"/>
    <property type="evidence" value="ECO:0007669"/>
    <property type="project" value="UniProtKB-EC"/>
</dbReference>
<evidence type="ECO:0000313" key="14">
    <source>
        <dbReference type="EMBL" id="OXG18495.1"/>
    </source>
</evidence>
<keyword evidence="5" id="KW-0819">tRNA processing</keyword>